<evidence type="ECO:0000256" key="5">
    <source>
        <dbReference type="RuleBase" id="RU000663"/>
    </source>
</evidence>
<dbReference type="GO" id="GO:0002181">
    <property type="term" value="P:cytoplasmic translation"/>
    <property type="evidence" value="ECO:0007669"/>
    <property type="project" value="TreeGrafter"/>
</dbReference>
<dbReference type="FunFam" id="3.40.1120.10:FF:000001">
    <property type="entry name" value="Ribosomal protein L15"/>
    <property type="match status" value="1"/>
</dbReference>
<dbReference type="AlphaFoldDB" id="A0A0R3PWA2"/>
<keyword evidence="8" id="KW-1185">Reference proteome</keyword>
<dbReference type="GO" id="GO:0022625">
    <property type="term" value="C:cytosolic large ribosomal subunit"/>
    <property type="evidence" value="ECO:0007669"/>
    <property type="project" value="TreeGrafter"/>
</dbReference>
<dbReference type="SMART" id="SM01384">
    <property type="entry name" value="Ribosomal_L15e"/>
    <property type="match status" value="1"/>
</dbReference>
<keyword evidence="3 5" id="KW-0689">Ribosomal protein</keyword>
<dbReference type="Gene3D" id="3.30.300.90">
    <property type="entry name" value="BolA-like"/>
    <property type="match status" value="1"/>
</dbReference>
<dbReference type="SUPFAM" id="SSF54189">
    <property type="entry name" value="Ribosomal proteins S24e, L23 and L15e"/>
    <property type="match status" value="1"/>
</dbReference>
<gene>
    <name evidence="7" type="ORF">ACOC_LOCUS10407</name>
</gene>
<evidence type="ECO:0000313" key="7">
    <source>
        <dbReference type="EMBL" id="VDM61992.1"/>
    </source>
</evidence>
<dbReference type="Pfam" id="PF01722">
    <property type="entry name" value="BolA"/>
    <property type="match status" value="1"/>
</dbReference>
<dbReference type="InterPro" id="IPR002634">
    <property type="entry name" value="BolA"/>
</dbReference>
<dbReference type="WBParaSite" id="ACOC_0001040601-mRNA-1">
    <property type="protein sequence ID" value="ACOC_0001040601-mRNA-1"/>
    <property type="gene ID" value="ACOC_0001040601"/>
</dbReference>
<organism evidence="9">
    <name type="scientific">Angiostrongylus costaricensis</name>
    <name type="common">Nematode worm</name>
    <dbReference type="NCBI Taxonomy" id="334426"/>
    <lineage>
        <taxon>Eukaryota</taxon>
        <taxon>Metazoa</taxon>
        <taxon>Ecdysozoa</taxon>
        <taxon>Nematoda</taxon>
        <taxon>Chromadorea</taxon>
        <taxon>Rhabditida</taxon>
        <taxon>Rhabditina</taxon>
        <taxon>Rhabditomorpha</taxon>
        <taxon>Strongyloidea</taxon>
        <taxon>Metastrongylidae</taxon>
        <taxon>Angiostrongylus</taxon>
    </lineage>
</organism>
<comment type="similarity">
    <text evidence="1 6">Belongs to the BolA/IbaG family.</text>
</comment>
<dbReference type="EMBL" id="UYYA01004466">
    <property type="protein sequence ID" value="VDM61992.1"/>
    <property type="molecule type" value="Genomic_DNA"/>
</dbReference>
<evidence type="ECO:0000256" key="6">
    <source>
        <dbReference type="RuleBase" id="RU003860"/>
    </source>
</evidence>
<evidence type="ECO:0000256" key="3">
    <source>
        <dbReference type="ARBA" id="ARBA00022980"/>
    </source>
</evidence>
<dbReference type="InterPro" id="IPR024794">
    <property type="entry name" value="Rbsml_eL15_core_dom_sf"/>
</dbReference>
<reference evidence="7 8" key="2">
    <citation type="submission" date="2018-11" db="EMBL/GenBank/DDBJ databases">
        <authorList>
            <consortium name="Pathogen Informatics"/>
        </authorList>
    </citation>
    <scope>NUCLEOTIDE SEQUENCE [LARGE SCALE GENOMIC DNA]</scope>
    <source>
        <strain evidence="7 8">Costa Rica</strain>
    </source>
</reference>
<evidence type="ECO:0000313" key="9">
    <source>
        <dbReference type="WBParaSite" id="ACOC_0001040601-mRNA-1"/>
    </source>
</evidence>
<reference evidence="9" key="1">
    <citation type="submission" date="2017-02" db="UniProtKB">
        <authorList>
            <consortium name="WormBaseParasite"/>
        </authorList>
    </citation>
    <scope>IDENTIFICATION</scope>
</reference>
<comment type="similarity">
    <text evidence="2 5">Belongs to the eukaryotic ribosomal protein eL15 family.</text>
</comment>
<proteinExistence type="inferred from homology"/>
<dbReference type="SUPFAM" id="SSF82657">
    <property type="entry name" value="BolA-like"/>
    <property type="match status" value="1"/>
</dbReference>
<dbReference type="GO" id="GO:1990229">
    <property type="term" value="C:iron-sulfur cluster assembly complex"/>
    <property type="evidence" value="ECO:0007669"/>
    <property type="project" value="UniProtKB-ARBA"/>
</dbReference>
<protein>
    <recommendedName>
        <fullName evidence="5">Ribosomal protein L15</fullName>
    </recommendedName>
</protein>
<dbReference type="Gene3D" id="3.40.1120.10">
    <property type="entry name" value="Ribosomal protein l15e"/>
    <property type="match status" value="1"/>
</dbReference>
<accession>A0A0R3PWA2</accession>
<dbReference type="PANTHER" id="PTHR11847:SF4">
    <property type="entry name" value="LARGE RIBOSOMAL SUBUNIT PROTEIN EL15"/>
    <property type="match status" value="1"/>
</dbReference>
<evidence type="ECO:0000256" key="2">
    <source>
        <dbReference type="ARBA" id="ARBA00006857"/>
    </source>
</evidence>
<dbReference type="OrthoDB" id="10255148at2759"/>
<dbReference type="InterPro" id="IPR036065">
    <property type="entry name" value="BolA-like_sf"/>
</dbReference>
<dbReference type="Pfam" id="PF00827">
    <property type="entry name" value="Ribosomal_L15e"/>
    <property type="match status" value="1"/>
</dbReference>
<dbReference type="PANTHER" id="PTHR11847">
    <property type="entry name" value="RIBOSOMAL PROTEIN L15"/>
    <property type="match status" value="1"/>
</dbReference>
<dbReference type="GO" id="GO:0003723">
    <property type="term" value="F:RNA binding"/>
    <property type="evidence" value="ECO:0007669"/>
    <property type="project" value="TreeGrafter"/>
</dbReference>
<name>A0A0R3PWA2_ANGCS</name>
<dbReference type="InterPro" id="IPR012678">
    <property type="entry name" value="Ribosomal_uL23/eL15/eS24_sf"/>
</dbReference>
<dbReference type="InterPro" id="IPR000439">
    <property type="entry name" value="Ribosomal_eL15"/>
</dbReference>
<dbReference type="STRING" id="334426.A0A0R3PWA2"/>
<evidence type="ECO:0000313" key="8">
    <source>
        <dbReference type="Proteomes" id="UP000267027"/>
    </source>
</evidence>
<evidence type="ECO:0000256" key="1">
    <source>
        <dbReference type="ARBA" id="ARBA00005578"/>
    </source>
</evidence>
<dbReference type="FunFam" id="3.30.300.90:FF:000001">
    <property type="entry name" value="Transcriptional regulator BolA"/>
    <property type="match status" value="1"/>
</dbReference>
<dbReference type="Proteomes" id="UP000267027">
    <property type="component" value="Unassembled WGS sequence"/>
</dbReference>
<sequence>MREEGVLFQNMGAYKYMQEIWRKKQSDTMRYILRIRTWQYRQLSAVHRVSRPTRPEKARRMGYRAKQGYVIYRVRVRRGNRKRPVTKGQTYGKPKTHGVNELKFARSKQAIAEDRVGRRLGSLRVLNSYWVGEDSTYKFYEVILIDPFHKAIRRNPDTQWITKPVQKHRELRGLTSAGRKSRESEYFLLMMRALRTMCSSGSTEGPIAAAIRRKLQETFSPSNLEIVCESHMHNVPKGSEKHFRVQIVSDKFEGCPVIQRHRMVNSCLSDELSGPVHALRIDAIAPSSWVGQKPEPSPACRGGGAL</sequence>
<evidence type="ECO:0000256" key="4">
    <source>
        <dbReference type="ARBA" id="ARBA00023274"/>
    </source>
</evidence>
<dbReference type="GO" id="GO:0003735">
    <property type="term" value="F:structural constituent of ribosome"/>
    <property type="evidence" value="ECO:0007669"/>
    <property type="project" value="InterPro"/>
</dbReference>
<keyword evidence="4 5" id="KW-0687">Ribonucleoprotein</keyword>
<dbReference type="NCBIfam" id="NF003269">
    <property type="entry name" value="PRK04243.1"/>
    <property type="match status" value="1"/>
</dbReference>